<feature type="compositionally biased region" description="Pro residues" evidence="1">
    <location>
        <begin position="70"/>
        <end position="79"/>
    </location>
</feature>
<name>A0A183TCQ2_SCHSO</name>
<evidence type="ECO:0000313" key="3">
    <source>
        <dbReference type="EMBL" id="VDM00636.1"/>
    </source>
</evidence>
<dbReference type="AlphaFoldDB" id="A0A183TCQ2"/>
<gene>
    <name evidence="3" type="ORF">SSLN_LOCUS14250</name>
</gene>
<dbReference type="Proteomes" id="UP000275846">
    <property type="component" value="Unassembled WGS sequence"/>
</dbReference>
<keyword evidence="4" id="KW-1185">Reference proteome</keyword>
<dbReference type="EMBL" id="UYSU01038785">
    <property type="protein sequence ID" value="VDM00636.1"/>
    <property type="molecule type" value="Genomic_DNA"/>
</dbReference>
<accession>A0A183TCQ2</accession>
<evidence type="ECO:0000313" key="5">
    <source>
        <dbReference type="WBParaSite" id="SSLN_0001479001-mRNA-1"/>
    </source>
</evidence>
<reference evidence="3 4" key="2">
    <citation type="submission" date="2018-11" db="EMBL/GenBank/DDBJ databases">
        <authorList>
            <consortium name="Pathogen Informatics"/>
        </authorList>
    </citation>
    <scope>NUCLEOTIDE SEQUENCE [LARGE SCALE GENOMIC DNA]</scope>
    <source>
        <strain evidence="3 4">NST_G2</strain>
    </source>
</reference>
<evidence type="ECO:0000256" key="1">
    <source>
        <dbReference type="SAM" id="MobiDB-lite"/>
    </source>
</evidence>
<feature type="region of interest" description="Disordered" evidence="1">
    <location>
        <begin position="58"/>
        <end position="93"/>
    </location>
</feature>
<organism evidence="5">
    <name type="scientific">Schistocephalus solidus</name>
    <name type="common">Tapeworm</name>
    <dbReference type="NCBI Taxonomy" id="70667"/>
    <lineage>
        <taxon>Eukaryota</taxon>
        <taxon>Metazoa</taxon>
        <taxon>Spiralia</taxon>
        <taxon>Lophotrochozoa</taxon>
        <taxon>Platyhelminthes</taxon>
        <taxon>Cestoda</taxon>
        <taxon>Eucestoda</taxon>
        <taxon>Diphyllobothriidea</taxon>
        <taxon>Diphyllobothriidae</taxon>
        <taxon>Schistocephalus</taxon>
    </lineage>
</organism>
<dbReference type="Gene3D" id="1.20.5.320">
    <property type="entry name" value="6-Phosphogluconate Dehydrogenase, domain 3"/>
    <property type="match status" value="1"/>
</dbReference>
<dbReference type="WBParaSite" id="SSLN_0001479001-mRNA-1">
    <property type="protein sequence ID" value="SSLN_0001479001-mRNA-1"/>
    <property type="gene ID" value="SSLN_0001479001"/>
</dbReference>
<feature type="signal peptide" evidence="2">
    <location>
        <begin position="1"/>
        <end position="27"/>
    </location>
</feature>
<protein>
    <submittedName>
        <fullName evidence="5">Collagen alpha-1(I) chain-like</fullName>
    </submittedName>
</protein>
<evidence type="ECO:0000313" key="4">
    <source>
        <dbReference type="Proteomes" id="UP000275846"/>
    </source>
</evidence>
<feature type="region of interest" description="Disordered" evidence="1">
    <location>
        <begin position="127"/>
        <end position="161"/>
    </location>
</feature>
<sequence>MSKKMASQIFVLTLHLLILAHIILVQAVSPAESFGEPSGLAAGSGLFANSKPIVKAHAPAPGHLGGLKLVPPPPPPSPPSEHEDCDCENPEDQPFARVSSAECQLQVECTGKILTNSANGGHAAKKIRIPVRAAQGPQGPRGPKGPQGPRGPPGHSPIISDTTIARRFLSSVVILMRTAYPTSPHSP</sequence>
<reference evidence="5" key="1">
    <citation type="submission" date="2016-06" db="UniProtKB">
        <authorList>
            <consortium name="WormBaseParasite"/>
        </authorList>
    </citation>
    <scope>IDENTIFICATION</scope>
</reference>
<keyword evidence="2" id="KW-0732">Signal</keyword>
<evidence type="ECO:0000256" key="2">
    <source>
        <dbReference type="SAM" id="SignalP"/>
    </source>
</evidence>
<feature type="chain" id="PRO_5043141489" evidence="2">
    <location>
        <begin position="28"/>
        <end position="187"/>
    </location>
</feature>
<proteinExistence type="predicted"/>